<feature type="compositionally biased region" description="Basic residues" evidence="1">
    <location>
        <begin position="14"/>
        <end position="23"/>
    </location>
</feature>
<reference evidence="2 3" key="1">
    <citation type="journal article" date="2016" name="Genome Announc.">
        <title>Complete Genome Sequence of Methylobacterium populi P-1M, Isolated from Pink-Pigmented Household Biofilm.</title>
        <authorList>
            <person name="Morohoshi T."/>
            <person name="Ikeda T."/>
        </authorList>
    </citation>
    <scope>NUCLEOTIDE SEQUENCE [LARGE SCALE GENOMIC DNA]</scope>
    <source>
        <strain evidence="2 3">P-1M</strain>
    </source>
</reference>
<dbReference type="AlphaFoldDB" id="A0A160PB97"/>
<feature type="compositionally biased region" description="Polar residues" evidence="1">
    <location>
        <begin position="122"/>
        <end position="131"/>
    </location>
</feature>
<evidence type="ECO:0000313" key="3">
    <source>
        <dbReference type="Proteomes" id="UP000218288"/>
    </source>
</evidence>
<dbReference type="Proteomes" id="UP000218288">
    <property type="component" value="Chromosome"/>
</dbReference>
<evidence type="ECO:0000313" key="2">
    <source>
        <dbReference type="EMBL" id="BAU90087.1"/>
    </source>
</evidence>
<gene>
    <name evidence="2" type="ORF">MPPM_1482</name>
</gene>
<dbReference type="EMBL" id="AP014809">
    <property type="protein sequence ID" value="BAU90087.1"/>
    <property type="molecule type" value="Genomic_DNA"/>
</dbReference>
<organism evidence="2 3">
    <name type="scientific">Methylorubrum populi</name>
    <dbReference type="NCBI Taxonomy" id="223967"/>
    <lineage>
        <taxon>Bacteria</taxon>
        <taxon>Pseudomonadati</taxon>
        <taxon>Pseudomonadota</taxon>
        <taxon>Alphaproteobacteria</taxon>
        <taxon>Hyphomicrobiales</taxon>
        <taxon>Methylobacteriaceae</taxon>
        <taxon>Methylorubrum</taxon>
    </lineage>
</organism>
<protein>
    <submittedName>
        <fullName evidence="2">Putative transcription regulator</fullName>
    </submittedName>
</protein>
<feature type="region of interest" description="Disordered" evidence="1">
    <location>
        <begin position="61"/>
        <end position="131"/>
    </location>
</feature>
<accession>A0A160PB97</accession>
<evidence type="ECO:0000256" key="1">
    <source>
        <dbReference type="SAM" id="MobiDB-lite"/>
    </source>
</evidence>
<proteinExistence type="predicted"/>
<feature type="region of interest" description="Disordered" evidence="1">
    <location>
        <begin position="1"/>
        <end position="28"/>
    </location>
</feature>
<sequence>MADPGFDASGPVPKRQKDRKRLPHMVEPIGFERREPAIGIRTSADLTEALQEIDRLWGAPRGTRRKATGSTCWPRSRRPTSGRIIRCRGAPPVGIPRFARGGMGRWQDGRDAARAAPRLRKNQYSMMSSSA</sequence>
<name>A0A160PB97_9HYPH</name>